<evidence type="ECO:0000259" key="3">
    <source>
        <dbReference type="PROSITE" id="PS51109"/>
    </source>
</evidence>
<dbReference type="GO" id="GO:0004222">
    <property type="term" value="F:metalloendopeptidase activity"/>
    <property type="evidence" value="ECO:0007669"/>
    <property type="project" value="TreeGrafter"/>
</dbReference>
<dbReference type="PROSITE" id="PS51782">
    <property type="entry name" value="LYSM"/>
    <property type="match status" value="1"/>
</dbReference>
<dbReference type="InterPro" id="IPR036779">
    <property type="entry name" value="LysM_dom_sf"/>
</dbReference>
<feature type="domain" description="LysM" evidence="4">
    <location>
        <begin position="196"/>
        <end position="240"/>
    </location>
</feature>
<dbReference type="InterPro" id="IPR011098">
    <property type="entry name" value="G5_dom"/>
</dbReference>
<dbReference type="AlphaFoldDB" id="A0A9D1UNL9"/>
<evidence type="ECO:0000256" key="2">
    <source>
        <dbReference type="SAM" id="Phobius"/>
    </source>
</evidence>
<dbReference type="InterPro" id="IPR018392">
    <property type="entry name" value="LysM"/>
</dbReference>
<organism evidence="5 6">
    <name type="scientific">Candidatus Flavonifractor merdipullorum</name>
    <dbReference type="NCBI Taxonomy" id="2838590"/>
    <lineage>
        <taxon>Bacteria</taxon>
        <taxon>Bacillati</taxon>
        <taxon>Bacillota</taxon>
        <taxon>Clostridia</taxon>
        <taxon>Eubacteriales</taxon>
        <taxon>Oscillospiraceae</taxon>
        <taxon>Flavonifractor</taxon>
    </lineage>
</organism>
<evidence type="ECO:0000313" key="5">
    <source>
        <dbReference type="EMBL" id="HIW93256.1"/>
    </source>
</evidence>
<reference evidence="5" key="1">
    <citation type="journal article" date="2021" name="PeerJ">
        <title>Extensive microbial diversity within the chicken gut microbiome revealed by metagenomics and culture.</title>
        <authorList>
            <person name="Gilroy R."/>
            <person name="Ravi A."/>
            <person name="Getino M."/>
            <person name="Pursley I."/>
            <person name="Horton D.L."/>
            <person name="Alikhan N.F."/>
            <person name="Baker D."/>
            <person name="Gharbi K."/>
            <person name="Hall N."/>
            <person name="Watson M."/>
            <person name="Adriaenssens E.M."/>
            <person name="Foster-Nyarko E."/>
            <person name="Jarju S."/>
            <person name="Secka A."/>
            <person name="Antonio M."/>
            <person name="Oren A."/>
            <person name="Chaudhuri R.R."/>
            <person name="La Ragione R."/>
            <person name="Hildebrand F."/>
            <person name="Pallen M.J."/>
        </authorList>
    </citation>
    <scope>NUCLEOTIDE SEQUENCE</scope>
    <source>
        <strain evidence="5">ChiGjej6B6-1540</strain>
    </source>
</reference>
<keyword evidence="2" id="KW-1133">Transmembrane helix</keyword>
<dbReference type="Proteomes" id="UP000824192">
    <property type="component" value="Unassembled WGS sequence"/>
</dbReference>
<dbReference type="Pfam" id="PF01551">
    <property type="entry name" value="Peptidase_M23"/>
    <property type="match status" value="1"/>
</dbReference>
<comment type="caution">
    <text evidence="5">The sequence shown here is derived from an EMBL/GenBank/DDBJ whole genome shotgun (WGS) entry which is preliminary data.</text>
</comment>
<dbReference type="SMART" id="SM01208">
    <property type="entry name" value="G5"/>
    <property type="match status" value="1"/>
</dbReference>
<dbReference type="Gene3D" id="2.70.70.10">
    <property type="entry name" value="Glucose Permease (Domain IIA)"/>
    <property type="match status" value="1"/>
</dbReference>
<dbReference type="CDD" id="cd00118">
    <property type="entry name" value="LysM"/>
    <property type="match status" value="1"/>
</dbReference>
<keyword evidence="2" id="KW-0472">Membrane</keyword>
<dbReference type="PROSITE" id="PS51109">
    <property type="entry name" value="G5"/>
    <property type="match status" value="1"/>
</dbReference>
<dbReference type="PANTHER" id="PTHR21666:SF270">
    <property type="entry name" value="MUREIN HYDROLASE ACTIVATOR ENVC"/>
    <property type="match status" value="1"/>
</dbReference>
<evidence type="ECO:0000259" key="4">
    <source>
        <dbReference type="PROSITE" id="PS51782"/>
    </source>
</evidence>
<dbReference type="SMART" id="SM00257">
    <property type="entry name" value="LysM"/>
    <property type="match status" value="1"/>
</dbReference>
<evidence type="ECO:0000256" key="1">
    <source>
        <dbReference type="ARBA" id="ARBA00022729"/>
    </source>
</evidence>
<sequence length="459" mass="49324">MQRHSGLVRRWDRFTAKLEHFNPMAFLAAATVVGIAAVVGTVYTPCYQVSVDGETLGVVATQEEFEGAIQRVEQRASDILGYTYTMDGEVTYELALAKKQAVPSAASYEPYLLDRIGEVMKSYVLSVNGKVIGAAENKSTLDAILEDVQSAYVTENTVETGFVDQVSISREYIASTVEQDAANIEAALTANTNGQTTYTVVSGDTFSDIANNNGMTMAELEALNPGVDIQMLMIGQELNVKEEIPTLSVRTVDAVTYTEAIPYETQQVEDSSMYEGESKVIQAGVNGSQQVNANITYINGKESSRDITGTTTLSEPTEAIVAVGTKEKPTWVATGSFRWPVYGRITSSYGYRSIFGSYSLHRGIDIACSYGTGIVAADGGTVTFSGWNGTYGKLVVIDHGNGKVTYYAHNSSLLVSVGDKVAKGETIALAGSTGRSTGTHCHFEVHVNGQLVNPLNYLP</sequence>
<dbReference type="Gene3D" id="3.10.350.10">
    <property type="entry name" value="LysM domain"/>
    <property type="match status" value="1"/>
</dbReference>
<reference evidence="5" key="2">
    <citation type="submission" date="2021-04" db="EMBL/GenBank/DDBJ databases">
        <authorList>
            <person name="Gilroy R."/>
        </authorList>
    </citation>
    <scope>NUCLEOTIDE SEQUENCE</scope>
    <source>
        <strain evidence="5">ChiGjej6B6-1540</strain>
    </source>
</reference>
<protein>
    <submittedName>
        <fullName evidence="5">Peptidoglycan DD-metalloendopeptidase family protein</fullName>
    </submittedName>
</protein>
<accession>A0A9D1UNL9</accession>
<keyword evidence="1" id="KW-0732">Signal</keyword>
<dbReference type="SUPFAM" id="SSF51261">
    <property type="entry name" value="Duplicated hybrid motif"/>
    <property type="match status" value="1"/>
</dbReference>
<keyword evidence="2" id="KW-0812">Transmembrane</keyword>
<feature type="transmembrane region" description="Helical" evidence="2">
    <location>
        <begin position="21"/>
        <end position="43"/>
    </location>
</feature>
<gene>
    <name evidence="5" type="ORF">H9868_01815</name>
</gene>
<proteinExistence type="predicted"/>
<dbReference type="PANTHER" id="PTHR21666">
    <property type="entry name" value="PEPTIDASE-RELATED"/>
    <property type="match status" value="1"/>
</dbReference>
<dbReference type="Gene3D" id="2.20.230.10">
    <property type="entry name" value="Resuscitation-promoting factor rpfb"/>
    <property type="match status" value="1"/>
</dbReference>
<dbReference type="InterPro" id="IPR011055">
    <property type="entry name" value="Dup_hybrid_motif"/>
</dbReference>
<dbReference type="SUPFAM" id="SSF54106">
    <property type="entry name" value="LysM domain"/>
    <property type="match status" value="1"/>
</dbReference>
<dbReference type="InterPro" id="IPR050570">
    <property type="entry name" value="Cell_wall_metabolism_enzyme"/>
</dbReference>
<dbReference type="CDD" id="cd12797">
    <property type="entry name" value="M23_peptidase"/>
    <property type="match status" value="1"/>
</dbReference>
<dbReference type="EMBL" id="DXGA01000041">
    <property type="protein sequence ID" value="HIW93256.1"/>
    <property type="molecule type" value="Genomic_DNA"/>
</dbReference>
<feature type="domain" description="G5" evidence="3">
    <location>
        <begin position="247"/>
        <end position="327"/>
    </location>
</feature>
<dbReference type="Pfam" id="PF07501">
    <property type="entry name" value="G5"/>
    <property type="match status" value="1"/>
</dbReference>
<evidence type="ECO:0000313" key="6">
    <source>
        <dbReference type="Proteomes" id="UP000824192"/>
    </source>
</evidence>
<dbReference type="Pfam" id="PF01476">
    <property type="entry name" value="LysM"/>
    <property type="match status" value="1"/>
</dbReference>
<dbReference type="InterPro" id="IPR016047">
    <property type="entry name" value="M23ase_b-sheet_dom"/>
</dbReference>
<name>A0A9D1UNL9_9FIRM</name>